<dbReference type="InterPro" id="IPR046826">
    <property type="entry name" value="PDH_N"/>
</dbReference>
<feature type="domain" description="Prephenate/arogenate dehydrogenase" evidence="2">
    <location>
        <begin position="7"/>
        <end position="294"/>
    </location>
</feature>
<dbReference type="SUPFAM" id="SSF48179">
    <property type="entry name" value="6-phosphogluconate dehydrogenase C-terminal domain-like"/>
    <property type="match status" value="1"/>
</dbReference>
<dbReference type="STRING" id="44575.SAMN05216419_101156"/>
<dbReference type="Proteomes" id="UP000185062">
    <property type="component" value="Unassembled WGS sequence"/>
</dbReference>
<keyword evidence="1" id="KW-0560">Oxidoreductase</keyword>
<dbReference type="eggNOG" id="COG0287">
    <property type="taxonomic scope" value="Bacteria"/>
</dbReference>
<dbReference type="FunFam" id="3.40.50.720:FF:000208">
    <property type="entry name" value="Prephenate dehydrogenase"/>
    <property type="match status" value="1"/>
</dbReference>
<accession>A0A1N6HHK2</accession>
<evidence type="ECO:0000259" key="2">
    <source>
        <dbReference type="PROSITE" id="PS51176"/>
    </source>
</evidence>
<dbReference type="InterPro" id="IPR003099">
    <property type="entry name" value="Prephen_DH"/>
</dbReference>
<evidence type="ECO:0000256" key="1">
    <source>
        <dbReference type="ARBA" id="ARBA00023002"/>
    </source>
</evidence>
<name>A0A1N6HHK2_9PROT</name>
<dbReference type="PROSITE" id="PS51176">
    <property type="entry name" value="PDH_ADH"/>
    <property type="match status" value="1"/>
</dbReference>
<dbReference type="PANTHER" id="PTHR21363">
    <property type="entry name" value="PREPHENATE DEHYDROGENASE"/>
    <property type="match status" value="1"/>
</dbReference>
<dbReference type="GO" id="GO:0008977">
    <property type="term" value="F:prephenate dehydrogenase (NAD+) activity"/>
    <property type="evidence" value="ECO:0007669"/>
    <property type="project" value="InterPro"/>
</dbReference>
<protein>
    <submittedName>
        <fullName evidence="3">Prephenate dehydrogenase</fullName>
    </submittedName>
</protein>
<dbReference type="InterPro" id="IPR008927">
    <property type="entry name" value="6-PGluconate_DH-like_C_sf"/>
</dbReference>
<dbReference type="Gene3D" id="1.10.3660.10">
    <property type="entry name" value="6-phosphogluconate dehydrogenase C-terminal like domain"/>
    <property type="match status" value="1"/>
</dbReference>
<dbReference type="Pfam" id="PF02153">
    <property type="entry name" value="PDH_N"/>
    <property type="match status" value="1"/>
</dbReference>
<dbReference type="GO" id="GO:0004665">
    <property type="term" value="F:prephenate dehydrogenase (NADP+) activity"/>
    <property type="evidence" value="ECO:0007669"/>
    <property type="project" value="InterPro"/>
</dbReference>
<dbReference type="GO" id="GO:0070403">
    <property type="term" value="F:NAD+ binding"/>
    <property type="evidence" value="ECO:0007669"/>
    <property type="project" value="InterPro"/>
</dbReference>
<proteinExistence type="predicted"/>
<dbReference type="AlphaFoldDB" id="A0A1N6HHK2"/>
<dbReference type="InterPro" id="IPR046825">
    <property type="entry name" value="PDH_C"/>
</dbReference>
<evidence type="ECO:0000313" key="4">
    <source>
        <dbReference type="Proteomes" id="UP000185062"/>
    </source>
</evidence>
<dbReference type="EMBL" id="FSRO01000001">
    <property type="protein sequence ID" value="SIO19344.1"/>
    <property type="molecule type" value="Genomic_DNA"/>
</dbReference>
<dbReference type="PANTHER" id="PTHR21363:SF0">
    <property type="entry name" value="PREPHENATE DEHYDROGENASE [NADP(+)]"/>
    <property type="match status" value="1"/>
</dbReference>
<dbReference type="SUPFAM" id="SSF51735">
    <property type="entry name" value="NAD(P)-binding Rossmann-fold domains"/>
    <property type="match status" value="1"/>
</dbReference>
<dbReference type="Gene3D" id="3.40.50.720">
    <property type="entry name" value="NAD(P)-binding Rossmann-like Domain"/>
    <property type="match status" value="1"/>
</dbReference>
<reference evidence="3 4" key="1">
    <citation type="submission" date="2016-12" db="EMBL/GenBank/DDBJ databases">
        <authorList>
            <person name="Song W.-J."/>
            <person name="Kurnit D.M."/>
        </authorList>
    </citation>
    <scope>NUCLEOTIDE SEQUENCE [LARGE SCALE GENOMIC DNA]</scope>
    <source>
        <strain evidence="3 4">ATCC 49181</strain>
    </source>
</reference>
<dbReference type="InterPro" id="IPR036291">
    <property type="entry name" value="NAD(P)-bd_dom_sf"/>
</dbReference>
<dbReference type="GO" id="GO:0006571">
    <property type="term" value="P:tyrosine biosynthetic process"/>
    <property type="evidence" value="ECO:0007669"/>
    <property type="project" value="InterPro"/>
</dbReference>
<dbReference type="Pfam" id="PF20463">
    <property type="entry name" value="PDH_C"/>
    <property type="match status" value="1"/>
</dbReference>
<keyword evidence="4" id="KW-1185">Reference proteome</keyword>
<evidence type="ECO:0000313" key="3">
    <source>
        <dbReference type="EMBL" id="SIO19344.1"/>
    </source>
</evidence>
<sequence>MINPMFNKLVIIGVGLIGGSFALALRQAGLVKQIVGIGRSQANMQRALDLGVIDEIAHHPALAMQDADAVLLAMPVGQTADIMAKIAPYLQPETVITDAGSTKQDVIAAARTYLDKHLKNFVPSHPIAGAEHSGVNAAQANLFHNKHLIITPLEETSDTALARVTALWQGCGAQVSEMQADEHDRLLAATSHLPHLLAFTFMNYLCTNIGNDPDQLLRFAGSGLRDFTRIAGSSPEMWHDICFSNRETLLTQIDAYQHTLSSLQKMLEDSNGPALKDLFSEAREARRNWFKDKI</sequence>
<organism evidence="3 4">
    <name type="scientific">Nitrosomonas cryotolerans ATCC 49181</name>
    <dbReference type="NCBI Taxonomy" id="1131553"/>
    <lineage>
        <taxon>Bacteria</taxon>
        <taxon>Pseudomonadati</taxon>
        <taxon>Pseudomonadota</taxon>
        <taxon>Betaproteobacteria</taxon>
        <taxon>Nitrosomonadales</taxon>
        <taxon>Nitrosomonadaceae</taxon>
        <taxon>Nitrosomonas</taxon>
    </lineage>
</organism>
<dbReference type="InterPro" id="IPR050812">
    <property type="entry name" value="Preph/Arog_dehydrog"/>
</dbReference>
<gene>
    <name evidence="3" type="ORF">SAMN02743940_1196</name>
</gene>